<dbReference type="KEGG" id="sphl:LPB140_03570"/>
<accession>A0A1L3JA85</accession>
<dbReference type="GO" id="GO:0004565">
    <property type="term" value="F:beta-galactosidase activity"/>
    <property type="evidence" value="ECO:0007669"/>
    <property type="project" value="InterPro"/>
</dbReference>
<keyword evidence="1" id="KW-0175">Coiled coil</keyword>
<dbReference type="STRING" id="1913578.LPB140_03570"/>
<gene>
    <name evidence="2" type="ORF">LPB140_03570</name>
</gene>
<reference evidence="2 3" key="1">
    <citation type="submission" date="2016-11" db="EMBL/GenBank/DDBJ databases">
        <title>Sphingorhabdus sp. LPB0140, isolated from marine environment.</title>
        <authorList>
            <person name="Kim E."/>
            <person name="Yi H."/>
        </authorList>
    </citation>
    <scope>NUCLEOTIDE SEQUENCE [LARGE SCALE GENOMIC DNA]</scope>
    <source>
        <strain evidence="2 3">LPB0140</strain>
    </source>
</reference>
<dbReference type="EMBL" id="CP018154">
    <property type="protein sequence ID" value="APG62045.1"/>
    <property type="molecule type" value="Genomic_DNA"/>
</dbReference>
<dbReference type="CDD" id="cd03143">
    <property type="entry name" value="A4_beta-galactosidase_middle_domain"/>
    <property type="match status" value="1"/>
</dbReference>
<dbReference type="InterPro" id="IPR029062">
    <property type="entry name" value="Class_I_gatase-like"/>
</dbReference>
<evidence type="ECO:0000313" key="3">
    <source>
        <dbReference type="Proteomes" id="UP000242561"/>
    </source>
</evidence>
<keyword evidence="2" id="KW-0378">Hydrolase</keyword>
<organism evidence="2 3">
    <name type="scientific">Sphingorhabdus lutea</name>
    <dbReference type="NCBI Taxonomy" id="1913578"/>
    <lineage>
        <taxon>Bacteria</taxon>
        <taxon>Pseudomonadati</taxon>
        <taxon>Pseudomonadota</taxon>
        <taxon>Alphaproteobacteria</taxon>
        <taxon>Sphingomonadales</taxon>
        <taxon>Sphingomonadaceae</taxon>
        <taxon>Sphingorhabdus</taxon>
    </lineage>
</organism>
<dbReference type="PANTHER" id="PTHR36447">
    <property type="entry name" value="BETA-GALACTOSIDASE GANA"/>
    <property type="match status" value="1"/>
</dbReference>
<dbReference type="Gene3D" id="3.40.50.880">
    <property type="match status" value="1"/>
</dbReference>
<dbReference type="InterPro" id="IPR017853">
    <property type="entry name" value="GH"/>
</dbReference>
<name>A0A1L3JA85_9SPHN</name>
<dbReference type="SUPFAM" id="SSF51445">
    <property type="entry name" value="(Trans)glycosidases"/>
    <property type="match status" value="1"/>
</dbReference>
<dbReference type="InterPro" id="IPR003476">
    <property type="entry name" value="Glyco_hydro_42"/>
</dbReference>
<dbReference type="AlphaFoldDB" id="A0A1L3JA85"/>
<feature type="coiled-coil region" evidence="1">
    <location>
        <begin position="48"/>
        <end position="75"/>
    </location>
</feature>
<evidence type="ECO:0000313" key="2">
    <source>
        <dbReference type="EMBL" id="APG62045.1"/>
    </source>
</evidence>
<dbReference type="Proteomes" id="UP000242561">
    <property type="component" value="Chromosome"/>
</dbReference>
<dbReference type="GO" id="GO:0005975">
    <property type="term" value="P:carbohydrate metabolic process"/>
    <property type="evidence" value="ECO:0007669"/>
    <property type="project" value="InterPro"/>
</dbReference>
<protein>
    <submittedName>
        <fullName evidence="2">Glycoside hydrolase family 42</fullName>
    </submittedName>
</protein>
<proteinExistence type="predicted"/>
<keyword evidence="3" id="KW-1185">Reference proteome</keyword>
<dbReference type="PANTHER" id="PTHR36447:SF2">
    <property type="entry name" value="BETA-GALACTOSIDASE YESZ"/>
    <property type="match status" value="1"/>
</dbReference>
<evidence type="ECO:0000256" key="1">
    <source>
        <dbReference type="SAM" id="Coils"/>
    </source>
</evidence>
<sequence>MMVLAALPLSACASSTNIGLNETHAASEMEQARGDKDTQITLTTGALEAKARAKIVQLEMLMEQARAQNIDVTREETTIWFANEFLKFANWDENNQAAVEYAFSQYRYWADESKERAAAVPDFQRKEVHNILDKSIAEMRQILSGEVQRRPVNKVDWQNITVADNKILSGGRPIFLYDYFSKSVGRPLTDKDVYNDHLGAIYHGGQRLYDVDHDRAINSFLMNEDGSWNEERLGYLTEIPDTNVGFLYFWNMGIPKWVEQREPEVRKGRSLFTGYDIDNPLVRDLWGKIIRKTGAMTKGKKVTQLGFVMANEPHWFSEKGHWTAPFQEMQEISSYTRAKFRLWLKNKYSANIGQLNKNWGTNFKSFDKVEIIVPISRETRGKPIWYDWSRFNMDRSIDWFSYIQGELHKVNPDAHTSIKIMPNMFTENARSHGIDYEALTELTTMIGSDAKATEGRLLRETEPQNWESKYSYFWEELSLSYDFMNSVSPEKIHFDSESHFLSASGFRKMDMTPEYVRNVYWLATLQGMDVNTGWFWARDPDGSFEDRLEGTLNFFDPALAGSFVGSVNQQPQVANAVTQIMYDMNSFSEEILALREQRRPIRLFYSETSAINKPYHMTEAFEAYESLFFEGFPVGFATQKIIEKQDNRNWDVIAIYKTQYVTDAEFVALQAYLNGGGTIIMDNMSSLSMNEYGVARTAKLNASKGKIIILNGINDLGAFKASLLKEAAQGRPDIILSEDNGTAHKGVTWRAVKQSDGSYLVNALNIGINAAKLSLKKRDGSLLNATDMMTGKKLGASFEIARNGILLLHVEQK</sequence>
<dbReference type="Gene3D" id="3.20.20.80">
    <property type="entry name" value="Glycosidases"/>
    <property type="match status" value="1"/>
</dbReference>